<dbReference type="PANTHER" id="PTHR47506:SF6">
    <property type="entry name" value="HTH-TYPE TRANSCRIPTIONAL REPRESSOR NEMR"/>
    <property type="match status" value="1"/>
</dbReference>
<feature type="domain" description="HTH tetR-type" evidence="5">
    <location>
        <begin position="5"/>
        <end position="65"/>
    </location>
</feature>
<evidence type="ECO:0000259" key="5">
    <source>
        <dbReference type="PROSITE" id="PS50977"/>
    </source>
</evidence>
<reference evidence="6" key="1">
    <citation type="submission" date="2022-11" db="EMBL/GenBank/DDBJ databases">
        <title>Draft genome sequence of Hoeflea poritis E7-10 and Hoeflea prorocentri PM5-8, separated from scleractinian coral Porites lutea and marine dinoflagellate.</title>
        <authorList>
            <person name="Zhang G."/>
            <person name="Wei Q."/>
            <person name="Cai L."/>
        </authorList>
    </citation>
    <scope>NUCLEOTIDE SEQUENCE</scope>
    <source>
        <strain evidence="6">PM5-8</strain>
    </source>
</reference>
<dbReference type="Pfam" id="PF00440">
    <property type="entry name" value="TetR_N"/>
    <property type="match status" value="1"/>
</dbReference>
<evidence type="ECO:0000313" key="7">
    <source>
        <dbReference type="Proteomes" id="UP001151234"/>
    </source>
</evidence>
<dbReference type="GO" id="GO:0003677">
    <property type="term" value="F:DNA binding"/>
    <property type="evidence" value="ECO:0007669"/>
    <property type="project" value="UniProtKB-UniRule"/>
</dbReference>
<evidence type="ECO:0000256" key="4">
    <source>
        <dbReference type="PROSITE-ProRule" id="PRU00335"/>
    </source>
</evidence>
<gene>
    <name evidence="6" type="ORF">OQ273_00020</name>
</gene>
<feature type="DNA-binding region" description="H-T-H motif" evidence="4">
    <location>
        <begin position="28"/>
        <end position="47"/>
    </location>
</feature>
<dbReference type="PROSITE" id="PS50977">
    <property type="entry name" value="HTH_TETR_2"/>
    <property type="match status" value="1"/>
</dbReference>
<evidence type="ECO:0000256" key="1">
    <source>
        <dbReference type="ARBA" id="ARBA00023015"/>
    </source>
</evidence>
<dbReference type="InterPro" id="IPR001647">
    <property type="entry name" value="HTH_TetR"/>
</dbReference>
<keyword evidence="3" id="KW-0804">Transcription</keyword>
<dbReference type="RefSeq" id="WP_267988428.1">
    <property type="nucleotide sequence ID" value="NZ_JAPJZI010000001.1"/>
</dbReference>
<dbReference type="AlphaFoldDB" id="A0A9X3UD84"/>
<dbReference type="PRINTS" id="PR00455">
    <property type="entry name" value="HTHTETR"/>
</dbReference>
<dbReference type="PANTHER" id="PTHR47506">
    <property type="entry name" value="TRANSCRIPTIONAL REGULATORY PROTEIN"/>
    <property type="match status" value="1"/>
</dbReference>
<evidence type="ECO:0000256" key="3">
    <source>
        <dbReference type="ARBA" id="ARBA00023163"/>
    </source>
</evidence>
<dbReference type="Proteomes" id="UP001151234">
    <property type="component" value="Unassembled WGS sequence"/>
</dbReference>
<evidence type="ECO:0000256" key="2">
    <source>
        <dbReference type="ARBA" id="ARBA00023125"/>
    </source>
</evidence>
<dbReference type="SUPFAM" id="SSF48498">
    <property type="entry name" value="Tetracyclin repressor-like, C-terminal domain"/>
    <property type="match status" value="1"/>
</dbReference>
<name>A0A9X3UD84_9HYPH</name>
<dbReference type="EMBL" id="JAPJZI010000001">
    <property type="protein sequence ID" value="MDA5396942.1"/>
    <property type="molecule type" value="Genomic_DNA"/>
</dbReference>
<evidence type="ECO:0000313" key="6">
    <source>
        <dbReference type="EMBL" id="MDA5396942.1"/>
    </source>
</evidence>
<dbReference type="Gene3D" id="1.10.357.10">
    <property type="entry name" value="Tetracycline Repressor, domain 2"/>
    <property type="match status" value="1"/>
</dbReference>
<organism evidence="6 7">
    <name type="scientific">Hoeflea prorocentri</name>
    <dbReference type="NCBI Taxonomy" id="1922333"/>
    <lineage>
        <taxon>Bacteria</taxon>
        <taxon>Pseudomonadati</taxon>
        <taxon>Pseudomonadota</taxon>
        <taxon>Alphaproteobacteria</taxon>
        <taxon>Hyphomicrobiales</taxon>
        <taxon>Rhizobiaceae</taxon>
        <taxon>Hoeflea</taxon>
    </lineage>
</organism>
<dbReference type="SUPFAM" id="SSF46689">
    <property type="entry name" value="Homeodomain-like"/>
    <property type="match status" value="1"/>
</dbReference>
<keyword evidence="1" id="KW-0805">Transcription regulation</keyword>
<dbReference type="InterPro" id="IPR011075">
    <property type="entry name" value="TetR_C"/>
</dbReference>
<dbReference type="InterPro" id="IPR009057">
    <property type="entry name" value="Homeodomain-like_sf"/>
</dbReference>
<sequence>MAAQTDTRQHILDSSREVILGKGFTAVGLSELLSVAGVPKGSFYHYFRSKENFGEALLEDYFERYLERMDRILKPDGRSAAERIIRYWTLWTESQEAFEFGTRCLVVKLGAEVSDLSENMREILHDGTERVVTRLAQCLMEGIRDGSLPQTLKPVQAALALYDLWLGATLMTKLRHDTHAFKNALLATRQMLQIQ</sequence>
<accession>A0A9X3UD84</accession>
<dbReference type="Pfam" id="PF16925">
    <property type="entry name" value="TetR_C_13"/>
    <property type="match status" value="1"/>
</dbReference>
<comment type="caution">
    <text evidence="6">The sequence shown here is derived from an EMBL/GenBank/DDBJ whole genome shotgun (WGS) entry which is preliminary data.</text>
</comment>
<protein>
    <submittedName>
        <fullName evidence="6">TetR/AcrR family transcriptional regulator</fullName>
    </submittedName>
</protein>
<dbReference type="InterPro" id="IPR036271">
    <property type="entry name" value="Tet_transcr_reg_TetR-rel_C_sf"/>
</dbReference>
<keyword evidence="7" id="KW-1185">Reference proteome</keyword>
<proteinExistence type="predicted"/>
<keyword evidence="2 4" id="KW-0238">DNA-binding</keyword>